<dbReference type="SUPFAM" id="SSF81442">
    <property type="entry name" value="Cytochrome c oxidase subunit I-like"/>
    <property type="match status" value="1"/>
</dbReference>
<feature type="transmembrane region" description="Helical" evidence="1">
    <location>
        <begin position="101"/>
        <end position="125"/>
    </location>
</feature>
<evidence type="ECO:0000256" key="1">
    <source>
        <dbReference type="SAM" id="Phobius"/>
    </source>
</evidence>
<proteinExistence type="predicted"/>
<feature type="transmembrane region" description="Helical" evidence="1">
    <location>
        <begin position="12"/>
        <end position="32"/>
    </location>
</feature>
<keyword evidence="1" id="KW-0472">Membrane</keyword>
<dbReference type="OrthoDB" id="2452746at2"/>
<accession>A0A562Q849</accession>
<dbReference type="Proteomes" id="UP000315711">
    <property type="component" value="Unassembled WGS sequence"/>
</dbReference>
<dbReference type="AlphaFoldDB" id="A0A562Q849"/>
<dbReference type="EMBL" id="VLKZ01000015">
    <property type="protein sequence ID" value="TWI52935.1"/>
    <property type="molecule type" value="Genomic_DNA"/>
</dbReference>
<name>A0A562Q849_9BACI</name>
<comment type="caution">
    <text evidence="2">The sequence shown here is derived from an EMBL/GenBank/DDBJ whole genome shotgun (WGS) entry which is preliminary data.</text>
</comment>
<evidence type="ECO:0000313" key="3">
    <source>
        <dbReference type="Proteomes" id="UP000315711"/>
    </source>
</evidence>
<keyword evidence="3" id="KW-1185">Reference proteome</keyword>
<evidence type="ECO:0008006" key="4">
    <source>
        <dbReference type="Google" id="ProtNLM"/>
    </source>
</evidence>
<feature type="transmembrane region" description="Helical" evidence="1">
    <location>
        <begin position="69"/>
        <end position="89"/>
    </location>
</feature>
<keyword evidence="1" id="KW-1133">Transmembrane helix</keyword>
<protein>
    <recommendedName>
        <fullName evidence="4">Cytochrome c/quinol oxidase subunit I</fullName>
    </recommendedName>
</protein>
<organism evidence="2 3">
    <name type="scientific">Halalkalibacter nanhaiisediminis</name>
    <dbReference type="NCBI Taxonomy" id="688079"/>
    <lineage>
        <taxon>Bacteria</taxon>
        <taxon>Bacillati</taxon>
        <taxon>Bacillota</taxon>
        <taxon>Bacilli</taxon>
        <taxon>Bacillales</taxon>
        <taxon>Bacillaceae</taxon>
        <taxon>Halalkalibacter</taxon>
    </lineage>
</organism>
<keyword evidence="1" id="KW-0812">Transmembrane</keyword>
<evidence type="ECO:0000313" key="2">
    <source>
        <dbReference type="EMBL" id="TWI52935.1"/>
    </source>
</evidence>
<gene>
    <name evidence="2" type="ORF">IQ10_03542</name>
</gene>
<sequence length="133" mass="14970">MNRTRFLLRTSAIYALIGTFIGSHMAGAGSMLFRAIHAHILVVGWLSLFAFAVFYRMFMIPKSSKLATVHVWTAFIGAFGLTGGMYLHYFKPPLMPEIVYLLFYIIGGTILVISFILFAIMTFVYGRAITDKE</sequence>
<dbReference type="InterPro" id="IPR036927">
    <property type="entry name" value="Cyt_c_oxase-like_su1_sf"/>
</dbReference>
<dbReference type="RefSeq" id="WP_144451712.1">
    <property type="nucleotide sequence ID" value="NZ_VLKZ01000015.1"/>
</dbReference>
<reference evidence="2 3" key="1">
    <citation type="journal article" date="2015" name="Stand. Genomic Sci.">
        <title>Genomic Encyclopedia of Bacterial and Archaeal Type Strains, Phase III: the genomes of soil and plant-associated and newly described type strains.</title>
        <authorList>
            <person name="Whitman W.B."/>
            <person name="Woyke T."/>
            <person name="Klenk H.P."/>
            <person name="Zhou Y."/>
            <person name="Lilburn T.G."/>
            <person name="Beck B.J."/>
            <person name="De Vos P."/>
            <person name="Vandamme P."/>
            <person name="Eisen J.A."/>
            <person name="Garrity G."/>
            <person name="Hugenholtz P."/>
            <person name="Kyrpides N.C."/>
        </authorList>
    </citation>
    <scope>NUCLEOTIDE SEQUENCE [LARGE SCALE GENOMIC DNA]</scope>
    <source>
        <strain evidence="2 3">CGMCC 1.10116</strain>
    </source>
</reference>
<feature type="transmembrane region" description="Helical" evidence="1">
    <location>
        <begin position="38"/>
        <end position="57"/>
    </location>
</feature>